<evidence type="ECO:0008006" key="6">
    <source>
        <dbReference type="Google" id="ProtNLM"/>
    </source>
</evidence>
<dbReference type="OMA" id="CDDINDY"/>
<reference evidence="3 5" key="2">
    <citation type="submission" date="2018-03" db="EMBL/GenBank/DDBJ databases">
        <authorList>
            <person name="Fogelqvist J."/>
        </authorList>
    </citation>
    <scope>NUCLEOTIDE SEQUENCE [LARGE SCALE GENOMIC DNA]</scope>
</reference>
<gene>
    <name evidence="2" type="ORF">PBRA_008741</name>
    <name evidence="3" type="ORF">PLBR_LOCUS5637</name>
</gene>
<dbReference type="EMBL" id="OVEO01000009">
    <property type="protein sequence ID" value="SPQ98422.1"/>
    <property type="molecule type" value="Genomic_DNA"/>
</dbReference>
<geneLocation type="mitochondrion" evidence="3"/>
<evidence type="ECO:0000256" key="1">
    <source>
        <dbReference type="SAM" id="Phobius"/>
    </source>
</evidence>
<reference evidence="2 4" key="1">
    <citation type="submission" date="2015-02" db="EMBL/GenBank/DDBJ databases">
        <authorList>
            <person name="Chooi Y.-H."/>
        </authorList>
    </citation>
    <scope>NUCLEOTIDE SEQUENCE [LARGE SCALE GENOMIC DNA]</scope>
    <source>
        <strain evidence="2">E3</strain>
    </source>
</reference>
<keyword evidence="1" id="KW-1133">Transmembrane helix</keyword>
<dbReference type="EMBL" id="CDSF01000118">
    <property type="protein sequence ID" value="CEP01799.1"/>
    <property type="molecule type" value="Genomic_DNA"/>
</dbReference>
<name>A0A0G4J373_PLABS</name>
<evidence type="ECO:0000313" key="5">
    <source>
        <dbReference type="Proteomes" id="UP000290189"/>
    </source>
</evidence>
<accession>A0A0G4J373</accession>
<keyword evidence="1" id="KW-0812">Transmembrane</keyword>
<dbReference type="Proteomes" id="UP000290189">
    <property type="component" value="Unassembled WGS sequence"/>
</dbReference>
<dbReference type="AlphaFoldDB" id="A0A0G4J373"/>
<organism evidence="2 4">
    <name type="scientific">Plasmodiophora brassicae</name>
    <name type="common">Clubroot disease agent</name>
    <dbReference type="NCBI Taxonomy" id="37360"/>
    <lineage>
        <taxon>Eukaryota</taxon>
        <taxon>Sar</taxon>
        <taxon>Rhizaria</taxon>
        <taxon>Endomyxa</taxon>
        <taxon>Phytomyxea</taxon>
        <taxon>Plasmodiophorida</taxon>
        <taxon>Plasmodiophoridae</taxon>
        <taxon>Plasmodiophora</taxon>
    </lineage>
</organism>
<dbReference type="Gene3D" id="3.40.50.11350">
    <property type="match status" value="1"/>
</dbReference>
<protein>
    <recommendedName>
        <fullName evidence="6">GT23 domain-containing protein</fullName>
    </recommendedName>
</protein>
<sequence>MLPARRLRHVQPAAAAVLSTGICLVVFTVALLSRRLPTPADVVLYGRPPAGQRSAATPSPTAAQASPAFPAYFDEYVAVHERIGAGDLPGRYVEVRPSGQLCNRIRAMIAGLVVAILTDRAMLVHFQEGYYAPLSALFQGPIQFEARGRSLSGTSREIASDCGSPSLICDDINDYPETILTVSGACYIVQSIGANPRLRQRFLDRIGPFEGSFRRLFSYFFPPNDAVVERVQQFEAQHRFDQHFVVALHVRGGGDFTSRMTDDDLRRYLTCAGQLAAPVGDQRPRRYFLAADTAETRQRVVRLQSGRIDRAMFATLGEFQISDNVEGCQAALAELLLLQRADARVLTPASSFSELSGAMALDWHRNAYAVQDRHKGNGIPFPVTLQTAVDQCLQTNSTEPSMRELAMFLARAPCLTATTP</sequence>
<feature type="transmembrane region" description="Helical" evidence="1">
    <location>
        <begin position="12"/>
        <end position="32"/>
    </location>
</feature>
<evidence type="ECO:0000313" key="2">
    <source>
        <dbReference type="EMBL" id="CEP01799.1"/>
    </source>
</evidence>
<evidence type="ECO:0000313" key="3">
    <source>
        <dbReference type="EMBL" id="SPQ98422.1"/>
    </source>
</evidence>
<keyword evidence="3" id="KW-0496">Mitochondrion</keyword>
<dbReference type="OrthoDB" id="428346at2759"/>
<proteinExistence type="predicted"/>
<keyword evidence="1" id="KW-0472">Membrane</keyword>
<dbReference type="Proteomes" id="UP000039324">
    <property type="component" value="Unassembled WGS sequence"/>
</dbReference>
<evidence type="ECO:0000313" key="4">
    <source>
        <dbReference type="Proteomes" id="UP000039324"/>
    </source>
</evidence>
<keyword evidence="4" id="KW-1185">Reference proteome</keyword>